<evidence type="ECO:0000313" key="2">
    <source>
        <dbReference type="RefSeq" id="XP_008482113.1"/>
    </source>
</evidence>
<dbReference type="PaxDb" id="121845-A0A1S3DHK4"/>
<dbReference type="Pfam" id="PF05380">
    <property type="entry name" value="Peptidase_A17"/>
    <property type="match status" value="1"/>
</dbReference>
<dbReference type="GeneID" id="103518806"/>
<dbReference type="PANTHER" id="PTHR47331">
    <property type="entry name" value="PHD-TYPE DOMAIN-CONTAINING PROTEIN"/>
    <property type="match status" value="1"/>
</dbReference>
<accession>A0A1S3DHK4</accession>
<dbReference type="Gene3D" id="3.30.70.270">
    <property type="match status" value="1"/>
</dbReference>
<dbReference type="Proteomes" id="UP000079169">
    <property type="component" value="Unplaced"/>
</dbReference>
<dbReference type="InterPro" id="IPR043128">
    <property type="entry name" value="Rev_trsase/Diguanyl_cyclase"/>
</dbReference>
<evidence type="ECO:0000313" key="1">
    <source>
        <dbReference type="Proteomes" id="UP000079169"/>
    </source>
</evidence>
<dbReference type="RefSeq" id="XP_008482113.1">
    <property type="nucleotide sequence ID" value="XM_008483891.1"/>
</dbReference>
<dbReference type="KEGG" id="dci:103518806"/>
<dbReference type="STRING" id="121845.A0A1S3DHK4"/>
<organism evidence="1 2">
    <name type="scientific">Diaphorina citri</name>
    <name type="common">Asian citrus psyllid</name>
    <dbReference type="NCBI Taxonomy" id="121845"/>
    <lineage>
        <taxon>Eukaryota</taxon>
        <taxon>Metazoa</taxon>
        <taxon>Ecdysozoa</taxon>
        <taxon>Arthropoda</taxon>
        <taxon>Hexapoda</taxon>
        <taxon>Insecta</taxon>
        <taxon>Pterygota</taxon>
        <taxon>Neoptera</taxon>
        <taxon>Paraneoptera</taxon>
        <taxon>Hemiptera</taxon>
        <taxon>Sternorrhyncha</taxon>
        <taxon>Psylloidea</taxon>
        <taxon>Psyllidae</taxon>
        <taxon>Diaphorininae</taxon>
        <taxon>Diaphorina</taxon>
    </lineage>
</organism>
<dbReference type="InterPro" id="IPR008042">
    <property type="entry name" value="Retrotrans_Pao"/>
</dbReference>
<dbReference type="SUPFAM" id="SSF56672">
    <property type="entry name" value="DNA/RNA polymerases"/>
    <property type="match status" value="1"/>
</dbReference>
<reference evidence="2" key="1">
    <citation type="submission" date="2025-08" db="UniProtKB">
        <authorList>
            <consortium name="RefSeq"/>
        </authorList>
    </citation>
    <scope>IDENTIFICATION</scope>
</reference>
<protein>
    <submittedName>
        <fullName evidence="2">Uncharacterized protein LOC103518806</fullName>
    </submittedName>
</protein>
<sequence length="484" mass="54270">MDHMELAKSPSSYLLSHHGVYRESSSTTKLRVVFNPNVVDTSGNNLSQVLHVGPKLQLDIQNILVSFRLYPVAITCDVQAMYRCILVAPEDRAVQHIFWRKDSSQEILEYELKTVTFGLPPSPYLAQRVIQQLAHDEKDKFPDAAQVLENSIYVDDIVSGSDDVASAIHLRNQLCALLKAGGFELRKWASSHQEVLADLSSELCETPHPLGSTESVKVLGIQWCPPSDSFRYSVSVNPEMKVSKRSVLSVISSIYDVNGFLSPVIVYLKIFLQKLWLNKEDTWDTPLPDHLHNQWCKLLAELGLLSNVDIPRYILGVRGSPVQLVGFADASHNAYAAVVYLRVAQSPVQVNLVRAKTKVAPLKVQTINRLELCAALLLAKVINSLSFLIEKLAITDIYLFSDSKTVLSWLRTQPHLLKTFVANRVVQILEWTDPAHWHHVSSENNSADSASRGLTPSQLLENQLWFHGPPFLLLESICEKLLLN</sequence>
<gene>
    <name evidence="2" type="primary">LOC103518806</name>
</gene>
<dbReference type="PANTHER" id="PTHR47331:SF5">
    <property type="entry name" value="RIBONUCLEASE H"/>
    <property type="match status" value="1"/>
</dbReference>
<name>A0A1S3DHK4_DIACI</name>
<dbReference type="GO" id="GO:0071897">
    <property type="term" value="P:DNA biosynthetic process"/>
    <property type="evidence" value="ECO:0007669"/>
    <property type="project" value="UniProtKB-ARBA"/>
</dbReference>
<proteinExistence type="predicted"/>
<dbReference type="OMA" id="KIWRANI"/>
<keyword evidence="1" id="KW-1185">Reference proteome</keyword>
<dbReference type="AlphaFoldDB" id="A0A1S3DHK4"/>
<dbReference type="Gene3D" id="3.10.10.10">
    <property type="entry name" value="HIV Type 1 Reverse Transcriptase, subunit A, domain 1"/>
    <property type="match status" value="1"/>
</dbReference>
<dbReference type="InterPro" id="IPR043502">
    <property type="entry name" value="DNA/RNA_pol_sf"/>
</dbReference>